<feature type="region of interest" description="Disordered" evidence="1">
    <location>
        <begin position="1"/>
        <end position="102"/>
    </location>
</feature>
<feature type="compositionally biased region" description="Polar residues" evidence="1">
    <location>
        <begin position="19"/>
        <end position="29"/>
    </location>
</feature>
<dbReference type="Proteomes" id="UP000269721">
    <property type="component" value="Unassembled WGS sequence"/>
</dbReference>
<evidence type="ECO:0000256" key="2">
    <source>
        <dbReference type="SAM" id="Phobius"/>
    </source>
</evidence>
<evidence type="ECO:0000313" key="4">
    <source>
        <dbReference type="Proteomes" id="UP000269721"/>
    </source>
</evidence>
<keyword evidence="2" id="KW-0812">Transmembrane</keyword>
<feature type="compositionally biased region" description="Polar residues" evidence="1">
    <location>
        <begin position="48"/>
        <end position="61"/>
    </location>
</feature>
<protein>
    <submittedName>
        <fullName evidence="3">Uncharacterized protein</fullName>
    </submittedName>
</protein>
<name>A0A4P9WG51_9FUNG</name>
<proteinExistence type="predicted"/>
<feature type="compositionally biased region" description="Low complexity" evidence="1">
    <location>
        <begin position="30"/>
        <end position="46"/>
    </location>
</feature>
<evidence type="ECO:0000256" key="1">
    <source>
        <dbReference type="SAM" id="MobiDB-lite"/>
    </source>
</evidence>
<reference evidence="4" key="1">
    <citation type="journal article" date="2018" name="Nat. Microbiol.">
        <title>Leveraging single-cell genomics to expand the fungal tree of life.</title>
        <authorList>
            <person name="Ahrendt S.R."/>
            <person name="Quandt C.A."/>
            <person name="Ciobanu D."/>
            <person name="Clum A."/>
            <person name="Salamov A."/>
            <person name="Andreopoulos B."/>
            <person name="Cheng J.F."/>
            <person name="Woyke T."/>
            <person name="Pelin A."/>
            <person name="Henrissat B."/>
            <person name="Reynolds N.K."/>
            <person name="Benny G.L."/>
            <person name="Smith M.E."/>
            <person name="James T.Y."/>
            <person name="Grigoriev I.V."/>
        </authorList>
    </citation>
    <scope>NUCLEOTIDE SEQUENCE [LARGE SCALE GENOMIC DNA]</scope>
</reference>
<keyword evidence="4" id="KW-1185">Reference proteome</keyword>
<feature type="transmembrane region" description="Helical" evidence="2">
    <location>
        <begin position="373"/>
        <end position="391"/>
    </location>
</feature>
<dbReference type="AlphaFoldDB" id="A0A4P9WG51"/>
<evidence type="ECO:0000313" key="3">
    <source>
        <dbReference type="EMBL" id="RKO90875.1"/>
    </source>
</evidence>
<organism evidence="3 4">
    <name type="scientific">Blyttiomyces helicus</name>
    <dbReference type="NCBI Taxonomy" id="388810"/>
    <lineage>
        <taxon>Eukaryota</taxon>
        <taxon>Fungi</taxon>
        <taxon>Fungi incertae sedis</taxon>
        <taxon>Chytridiomycota</taxon>
        <taxon>Chytridiomycota incertae sedis</taxon>
        <taxon>Chytridiomycetes</taxon>
        <taxon>Chytridiomycetes incertae sedis</taxon>
        <taxon>Blyttiomyces</taxon>
    </lineage>
</organism>
<feature type="compositionally biased region" description="Polar residues" evidence="1">
    <location>
        <begin position="1"/>
        <end position="11"/>
    </location>
</feature>
<feature type="transmembrane region" description="Helical" evidence="2">
    <location>
        <begin position="109"/>
        <end position="128"/>
    </location>
</feature>
<dbReference type="OrthoDB" id="5594682at2759"/>
<gene>
    <name evidence="3" type="ORF">BDK51DRAFT_42605</name>
</gene>
<keyword evidence="2" id="KW-0472">Membrane</keyword>
<sequence length="525" mass="55978">MQHPQINSSSPFLLRQLSLGPSSLNHTGRSSAGSPSPSLPSSALPADTTPNEPLRPSQTPAATLPQFVHSPDPKSPISPSPYGLFALPSPLPPPPPRTGSERRRDWENFLRWTCLSALTIGVALFVGFDFARLFVSSSGSGGSAPSAATVSFDAGAVPLQTVALPSLLWCGSRVDAGVQCLTRVKSPNSSVKEWIGHNCTGTLRPIDPSQLQNVNSPPSAIKCFLWDFGPSPPGFEAGVLEELQLLISSSTESLNVIKSESISVALSSDNNSTLFQSLFTSFETPSSATLIFNPPASPSAQYGMASQAVISNSGWSQRPNLWPLSLNASISTPAAAVSAPATNPSSIVNPLFTAGQPVGDGIQYSGFDFTGTLGGVLFLAYLIYCCLFGALRVNPFGIVQRYVTRTAPGSFSHAREVPPDLEWLMGITRAYDNASVARGDMPRFRRTSSIMDVAATYAELQAAGIAPDSEEASGVPLQTETTVMRHCVEETVRRIMNKRDREIRASLANWLVGWGPRKLDEFDGV</sequence>
<dbReference type="EMBL" id="KZ995337">
    <property type="protein sequence ID" value="RKO90875.1"/>
    <property type="molecule type" value="Genomic_DNA"/>
</dbReference>
<accession>A0A4P9WG51</accession>
<keyword evidence="2" id="KW-1133">Transmembrane helix</keyword>